<evidence type="ECO:0000256" key="4">
    <source>
        <dbReference type="ARBA" id="ARBA00022795"/>
    </source>
</evidence>
<evidence type="ECO:0000313" key="8">
    <source>
        <dbReference type="EMBL" id="NMD98721.1"/>
    </source>
</evidence>
<organism evidence="8 9">
    <name type="scientific">Selenomonas bovis</name>
    <dbReference type="NCBI Taxonomy" id="416586"/>
    <lineage>
        <taxon>Bacteria</taxon>
        <taxon>Bacillati</taxon>
        <taxon>Bacillota</taxon>
        <taxon>Negativicutes</taxon>
        <taxon>Selenomonadales</taxon>
        <taxon>Selenomonadaceae</taxon>
        <taxon>Selenomonas</taxon>
    </lineage>
</organism>
<keyword evidence="9" id="KW-1185">Reference proteome</keyword>
<evidence type="ECO:0000256" key="2">
    <source>
        <dbReference type="ARBA" id="ARBA00017823"/>
    </source>
</evidence>
<proteinExistence type="inferred from homology"/>
<dbReference type="Proteomes" id="UP000543804">
    <property type="component" value="Unassembled WGS sequence"/>
</dbReference>
<dbReference type="AlphaFoldDB" id="A0A848BCD7"/>
<dbReference type="Pfam" id="PF04316">
    <property type="entry name" value="FlgM"/>
    <property type="match status" value="1"/>
</dbReference>
<dbReference type="InterPro" id="IPR035890">
    <property type="entry name" value="Anti-sigma-28_factor_FlgM_sf"/>
</dbReference>
<dbReference type="GO" id="GO:0044781">
    <property type="term" value="P:bacterial-type flagellum organization"/>
    <property type="evidence" value="ECO:0007669"/>
    <property type="project" value="UniProtKB-KW"/>
</dbReference>
<dbReference type="SUPFAM" id="SSF101498">
    <property type="entry name" value="Anti-sigma factor FlgM"/>
    <property type="match status" value="1"/>
</dbReference>
<protein>
    <recommendedName>
        <fullName evidence="2">Negative regulator of flagellin synthesis</fullName>
    </recommendedName>
</protein>
<gene>
    <name evidence="8" type="primary">flgM</name>
    <name evidence="8" type="ORF">HF878_04375</name>
</gene>
<accession>A0A848BCD7</accession>
<comment type="similarity">
    <text evidence="1">Belongs to the FlgM family.</text>
</comment>
<evidence type="ECO:0000256" key="6">
    <source>
        <dbReference type="ARBA" id="ARBA00023163"/>
    </source>
</evidence>
<evidence type="ECO:0000256" key="5">
    <source>
        <dbReference type="ARBA" id="ARBA00023015"/>
    </source>
</evidence>
<keyword evidence="8" id="KW-0969">Cilium</keyword>
<comment type="caution">
    <text evidence="8">The sequence shown here is derived from an EMBL/GenBank/DDBJ whole genome shotgun (WGS) entry which is preliminary data.</text>
</comment>
<dbReference type="EMBL" id="JABAFA010000009">
    <property type="protein sequence ID" value="NMD98721.1"/>
    <property type="molecule type" value="Genomic_DNA"/>
</dbReference>
<evidence type="ECO:0000313" key="9">
    <source>
        <dbReference type="Proteomes" id="UP000543804"/>
    </source>
</evidence>
<evidence type="ECO:0000256" key="3">
    <source>
        <dbReference type="ARBA" id="ARBA00022491"/>
    </source>
</evidence>
<keyword evidence="8" id="KW-0966">Cell projection</keyword>
<evidence type="ECO:0000259" key="7">
    <source>
        <dbReference type="Pfam" id="PF04316"/>
    </source>
</evidence>
<dbReference type="NCBIfam" id="TIGR03824">
    <property type="entry name" value="FlgM_jcvi"/>
    <property type="match status" value="1"/>
</dbReference>
<keyword evidence="8" id="KW-0282">Flagellum</keyword>
<evidence type="ECO:0000256" key="1">
    <source>
        <dbReference type="ARBA" id="ARBA00005322"/>
    </source>
</evidence>
<dbReference type="InterPro" id="IPR007412">
    <property type="entry name" value="FlgM"/>
</dbReference>
<dbReference type="InterPro" id="IPR031316">
    <property type="entry name" value="FlgM_C"/>
</dbReference>
<keyword evidence="3" id="KW-0678">Repressor</keyword>
<dbReference type="GO" id="GO:0045892">
    <property type="term" value="P:negative regulation of DNA-templated transcription"/>
    <property type="evidence" value="ECO:0007669"/>
    <property type="project" value="InterPro"/>
</dbReference>
<keyword evidence="4" id="KW-1005">Bacterial flagellum biogenesis</keyword>
<dbReference type="RefSeq" id="WP_019542750.1">
    <property type="nucleotide sequence ID" value="NZ_JABAFA010000009.1"/>
</dbReference>
<reference evidence="8 9" key="1">
    <citation type="submission" date="2020-04" db="EMBL/GenBank/DDBJ databases">
        <authorList>
            <person name="Hitch T.C.A."/>
            <person name="Wylensek D."/>
            <person name="Clavel T."/>
        </authorList>
    </citation>
    <scope>NUCLEOTIDE SEQUENCE [LARGE SCALE GENOMIC DNA]</scope>
    <source>
        <strain evidence="8 9">PG-130-P53-12</strain>
    </source>
</reference>
<name>A0A848BCD7_9FIRM</name>
<keyword evidence="5" id="KW-0805">Transcription regulation</keyword>
<feature type="domain" description="Anti-sigma-28 factor FlgM C-terminal" evidence="7">
    <location>
        <begin position="35"/>
        <end position="88"/>
    </location>
</feature>
<sequence>MIVNNNIQSVTTLYGSAQAAHAYRSKAAGKAAQQDEVVISEAGQSFSDMLQKLRSGDEVRQEKVDAYTQAIENGTYHVDAKDIAAKMLGLMM</sequence>
<keyword evidence="6" id="KW-0804">Transcription</keyword>